<accession>A0ABD5NQX2</accession>
<organism evidence="2 3">
    <name type="scientific">Halovivax cerinus</name>
    <dbReference type="NCBI Taxonomy" id="1487865"/>
    <lineage>
        <taxon>Archaea</taxon>
        <taxon>Methanobacteriati</taxon>
        <taxon>Methanobacteriota</taxon>
        <taxon>Stenosarchaea group</taxon>
        <taxon>Halobacteria</taxon>
        <taxon>Halobacteriales</taxon>
        <taxon>Natrialbaceae</taxon>
        <taxon>Halovivax</taxon>
    </lineage>
</organism>
<evidence type="ECO:0000256" key="1">
    <source>
        <dbReference type="SAM" id="MobiDB-lite"/>
    </source>
</evidence>
<dbReference type="GeneID" id="73902459"/>
<gene>
    <name evidence="2" type="ORF">ACFOUR_13685</name>
</gene>
<evidence type="ECO:0000313" key="3">
    <source>
        <dbReference type="Proteomes" id="UP001595846"/>
    </source>
</evidence>
<name>A0ABD5NQX2_9EURY</name>
<dbReference type="RefSeq" id="WP_256533343.1">
    <property type="nucleotide sequence ID" value="NZ_CP101824.1"/>
</dbReference>
<feature type="region of interest" description="Disordered" evidence="1">
    <location>
        <begin position="1"/>
        <end position="21"/>
    </location>
</feature>
<sequence>MTVRDRYDVNKNNFPNVPESEYESHQLKQLEDQEVPGAVEQLVEAVNESWERMQAAGKSASENVHMYTFHSFDDIDNYAATHAHEVLAHLHEGMQSDDLEHPANWFYRHGGLLRAYVEVFEPSETKKGLISYLHKQDPDASPFQHNPYPSVTPNEREIRFWKRDVKHDLERMDKFQQGPEYYEHENY</sequence>
<comment type="caution">
    <text evidence="2">The sequence shown here is derived from an EMBL/GenBank/DDBJ whole genome shotgun (WGS) entry which is preliminary data.</text>
</comment>
<dbReference type="AlphaFoldDB" id="A0ABD5NQX2"/>
<dbReference type="Proteomes" id="UP001595846">
    <property type="component" value="Unassembled WGS sequence"/>
</dbReference>
<evidence type="ECO:0000313" key="2">
    <source>
        <dbReference type="EMBL" id="MFC3959411.1"/>
    </source>
</evidence>
<keyword evidence="3" id="KW-1185">Reference proteome</keyword>
<proteinExistence type="predicted"/>
<reference evidence="2 3" key="1">
    <citation type="journal article" date="2019" name="Int. J. Syst. Evol. Microbiol.">
        <title>The Global Catalogue of Microorganisms (GCM) 10K type strain sequencing project: providing services to taxonomists for standard genome sequencing and annotation.</title>
        <authorList>
            <consortium name="The Broad Institute Genomics Platform"/>
            <consortium name="The Broad Institute Genome Sequencing Center for Infectious Disease"/>
            <person name="Wu L."/>
            <person name="Ma J."/>
        </authorList>
    </citation>
    <scope>NUCLEOTIDE SEQUENCE [LARGE SCALE GENOMIC DNA]</scope>
    <source>
        <strain evidence="2 3">IBRC-M 10256</strain>
    </source>
</reference>
<dbReference type="EMBL" id="JBHSAQ010000012">
    <property type="protein sequence ID" value="MFC3959411.1"/>
    <property type="molecule type" value="Genomic_DNA"/>
</dbReference>
<protein>
    <submittedName>
        <fullName evidence="2">Uncharacterized protein</fullName>
    </submittedName>
</protein>